<feature type="compositionally biased region" description="Pro residues" evidence="1">
    <location>
        <begin position="159"/>
        <end position="170"/>
    </location>
</feature>
<evidence type="ECO:0000313" key="4">
    <source>
        <dbReference type="EMBL" id="TFK43206.1"/>
    </source>
</evidence>
<organism evidence="4 5">
    <name type="scientific">Crucibulum laeve</name>
    <dbReference type="NCBI Taxonomy" id="68775"/>
    <lineage>
        <taxon>Eukaryota</taxon>
        <taxon>Fungi</taxon>
        <taxon>Dikarya</taxon>
        <taxon>Basidiomycota</taxon>
        <taxon>Agaricomycotina</taxon>
        <taxon>Agaricomycetes</taxon>
        <taxon>Agaricomycetidae</taxon>
        <taxon>Agaricales</taxon>
        <taxon>Agaricineae</taxon>
        <taxon>Nidulariaceae</taxon>
        <taxon>Crucibulum</taxon>
    </lineage>
</organism>
<feature type="region of interest" description="Disordered" evidence="1">
    <location>
        <begin position="365"/>
        <end position="392"/>
    </location>
</feature>
<keyword evidence="2" id="KW-0472">Membrane</keyword>
<keyword evidence="2" id="KW-1133">Transmembrane helix</keyword>
<keyword evidence="3" id="KW-0732">Signal</keyword>
<dbReference type="EMBL" id="ML213591">
    <property type="protein sequence ID" value="TFK43206.1"/>
    <property type="molecule type" value="Genomic_DNA"/>
</dbReference>
<dbReference type="Proteomes" id="UP000308652">
    <property type="component" value="Unassembled WGS sequence"/>
</dbReference>
<accession>A0A5C3MFJ6</accession>
<evidence type="ECO:0000256" key="1">
    <source>
        <dbReference type="SAM" id="MobiDB-lite"/>
    </source>
</evidence>
<evidence type="ECO:0000313" key="5">
    <source>
        <dbReference type="Proteomes" id="UP000308652"/>
    </source>
</evidence>
<proteinExistence type="predicted"/>
<protein>
    <submittedName>
        <fullName evidence="4">Uncharacterized protein</fullName>
    </submittedName>
</protein>
<feature type="transmembrane region" description="Helical" evidence="2">
    <location>
        <begin position="56"/>
        <end position="80"/>
    </location>
</feature>
<evidence type="ECO:0000256" key="2">
    <source>
        <dbReference type="SAM" id="Phobius"/>
    </source>
</evidence>
<keyword evidence="2" id="KW-0812">Transmembrane</keyword>
<evidence type="ECO:0000256" key="3">
    <source>
        <dbReference type="SAM" id="SignalP"/>
    </source>
</evidence>
<name>A0A5C3MFJ6_9AGAR</name>
<feature type="compositionally biased region" description="Polar residues" evidence="1">
    <location>
        <begin position="370"/>
        <end position="384"/>
    </location>
</feature>
<dbReference type="OrthoDB" id="2962799at2759"/>
<feature type="chain" id="PRO_5022675261" evidence="3">
    <location>
        <begin position="22"/>
        <end position="392"/>
    </location>
</feature>
<feature type="region of interest" description="Disordered" evidence="1">
    <location>
        <begin position="146"/>
        <end position="284"/>
    </location>
</feature>
<feature type="signal peptide" evidence="3">
    <location>
        <begin position="1"/>
        <end position="21"/>
    </location>
</feature>
<keyword evidence="5" id="KW-1185">Reference proteome</keyword>
<reference evidence="4 5" key="1">
    <citation type="journal article" date="2019" name="Nat. Ecol. Evol.">
        <title>Megaphylogeny resolves global patterns of mushroom evolution.</title>
        <authorList>
            <person name="Varga T."/>
            <person name="Krizsan K."/>
            <person name="Foldi C."/>
            <person name="Dima B."/>
            <person name="Sanchez-Garcia M."/>
            <person name="Sanchez-Ramirez S."/>
            <person name="Szollosi G.J."/>
            <person name="Szarkandi J.G."/>
            <person name="Papp V."/>
            <person name="Albert L."/>
            <person name="Andreopoulos W."/>
            <person name="Angelini C."/>
            <person name="Antonin V."/>
            <person name="Barry K.W."/>
            <person name="Bougher N.L."/>
            <person name="Buchanan P."/>
            <person name="Buyck B."/>
            <person name="Bense V."/>
            <person name="Catcheside P."/>
            <person name="Chovatia M."/>
            <person name="Cooper J."/>
            <person name="Damon W."/>
            <person name="Desjardin D."/>
            <person name="Finy P."/>
            <person name="Geml J."/>
            <person name="Haridas S."/>
            <person name="Hughes K."/>
            <person name="Justo A."/>
            <person name="Karasinski D."/>
            <person name="Kautmanova I."/>
            <person name="Kiss B."/>
            <person name="Kocsube S."/>
            <person name="Kotiranta H."/>
            <person name="LaButti K.M."/>
            <person name="Lechner B.E."/>
            <person name="Liimatainen K."/>
            <person name="Lipzen A."/>
            <person name="Lukacs Z."/>
            <person name="Mihaltcheva S."/>
            <person name="Morgado L.N."/>
            <person name="Niskanen T."/>
            <person name="Noordeloos M.E."/>
            <person name="Ohm R.A."/>
            <person name="Ortiz-Santana B."/>
            <person name="Ovrebo C."/>
            <person name="Racz N."/>
            <person name="Riley R."/>
            <person name="Savchenko A."/>
            <person name="Shiryaev A."/>
            <person name="Soop K."/>
            <person name="Spirin V."/>
            <person name="Szebenyi C."/>
            <person name="Tomsovsky M."/>
            <person name="Tulloss R.E."/>
            <person name="Uehling J."/>
            <person name="Grigoriev I.V."/>
            <person name="Vagvolgyi C."/>
            <person name="Papp T."/>
            <person name="Martin F.M."/>
            <person name="Miettinen O."/>
            <person name="Hibbett D.S."/>
            <person name="Nagy L.G."/>
        </authorList>
    </citation>
    <scope>NUCLEOTIDE SEQUENCE [LARGE SCALE GENOMIC DNA]</scope>
    <source>
        <strain evidence="4 5">CBS 166.37</strain>
    </source>
</reference>
<sequence>MALPWSWIFILHALLVRPGYANVHERQNGGVLPREIKDGYQATLLKASSPVQKRNIAPIVVGVVAGVALVIGLIILVLCLRKRRRLVTQVEDGVPEKSPHWWMVDQRAEKVMDWWKLDHDIPPRVDVEKEKETKPSHLDRLRSALGRRGGSRGQAQVSPPLPIQFPPATPSPTESIELPQPSVRPHMPRYPSILERGSRAFSPSPKRRSFNRSPPYAGEESRPKRKFRVPPRALIVPPPGRSVPGLADRKTGTPRSANQKRRDWLTTHQPKHPFLPLKDSDAPFPPISAPIPSTLVRTTHTNTAYADQEGSRLEAPLPPLPPTRPRIERKHSRRIPVPEYQDHRRPLMPIPPHMRNEIGRAVANDARRMQISQTTPPPGQTQYHRPQYPQPI</sequence>
<dbReference type="AlphaFoldDB" id="A0A5C3MFJ6"/>
<gene>
    <name evidence="4" type="ORF">BDQ12DRAFT_661910</name>
</gene>